<evidence type="ECO:0000313" key="2">
    <source>
        <dbReference type="Proteomes" id="UP000054477"/>
    </source>
</evidence>
<evidence type="ECO:0000313" key="1">
    <source>
        <dbReference type="EMBL" id="KIK06701.1"/>
    </source>
</evidence>
<dbReference type="HOGENOM" id="CLU_2097252_0_0_1"/>
<gene>
    <name evidence="1" type="ORF">K443DRAFT_129641</name>
</gene>
<keyword evidence="2" id="KW-1185">Reference proteome</keyword>
<proteinExistence type="predicted"/>
<dbReference type="Proteomes" id="UP000054477">
    <property type="component" value="Unassembled WGS sequence"/>
</dbReference>
<reference evidence="1 2" key="1">
    <citation type="submission" date="2014-04" db="EMBL/GenBank/DDBJ databases">
        <authorList>
            <consortium name="DOE Joint Genome Institute"/>
            <person name="Kuo A."/>
            <person name="Kohler A."/>
            <person name="Nagy L.G."/>
            <person name="Floudas D."/>
            <person name="Copeland A."/>
            <person name="Barry K.W."/>
            <person name="Cichocki N."/>
            <person name="Veneault-Fourrey C."/>
            <person name="LaButti K."/>
            <person name="Lindquist E.A."/>
            <person name="Lipzen A."/>
            <person name="Lundell T."/>
            <person name="Morin E."/>
            <person name="Murat C."/>
            <person name="Sun H."/>
            <person name="Tunlid A."/>
            <person name="Henrissat B."/>
            <person name="Grigoriev I.V."/>
            <person name="Hibbett D.S."/>
            <person name="Martin F."/>
            <person name="Nordberg H.P."/>
            <person name="Cantor M.N."/>
            <person name="Hua S.X."/>
        </authorList>
    </citation>
    <scope>NUCLEOTIDE SEQUENCE [LARGE SCALE GENOMIC DNA]</scope>
    <source>
        <strain evidence="1 2">LaAM-08-1</strain>
    </source>
</reference>
<dbReference type="EMBL" id="KN838551">
    <property type="protein sequence ID" value="KIK06701.1"/>
    <property type="molecule type" value="Genomic_DNA"/>
</dbReference>
<organism evidence="1 2">
    <name type="scientific">Laccaria amethystina LaAM-08-1</name>
    <dbReference type="NCBI Taxonomy" id="1095629"/>
    <lineage>
        <taxon>Eukaryota</taxon>
        <taxon>Fungi</taxon>
        <taxon>Dikarya</taxon>
        <taxon>Basidiomycota</taxon>
        <taxon>Agaricomycotina</taxon>
        <taxon>Agaricomycetes</taxon>
        <taxon>Agaricomycetidae</taxon>
        <taxon>Agaricales</taxon>
        <taxon>Agaricineae</taxon>
        <taxon>Hydnangiaceae</taxon>
        <taxon>Laccaria</taxon>
    </lineage>
</organism>
<accession>A0A0C9XND4</accession>
<protein>
    <submittedName>
        <fullName evidence="1">Unplaced genomic scaffold K443scaffold_16, whole genome shotgun sequence</fullName>
    </submittedName>
</protein>
<reference evidence="2" key="2">
    <citation type="submission" date="2015-01" db="EMBL/GenBank/DDBJ databases">
        <title>Evolutionary Origins and Diversification of the Mycorrhizal Mutualists.</title>
        <authorList>
            <consortium name="DOE Joint Genome Institute"/>
            <consortium name="Mycorrhizal Genomics Consortium"/>
            <person name="Kohler A."/>
            <person name="Kuo A."/>
            <person name="Nagy L.G."/>
            <person name="Floudas D."/>
            <person name="Copeland A."/>
            <person name="Barry K.W."/>
            <person name="Cichocki N."/>
            <person name="Veneault-Fourrey C."/>
            <person name="LaButti K."/>
            <person name="Lindquist E.A."/>
            <person name="Lipzen A."/>
            <person name="Lundell T."/>
            <person name="Morin E."/>
            <person name="Murat C."/>
            <person name="Riley R."/>
            <person name="Ohm R."/>
            <person name="Sun H."/>
            <person name="Tunlid A."/>
            <person name="Henrissat B."/>
            <person name="Grigoriev I.V."/>
            <person name="Hibbett D.S."/>
            <person name="Martin F."/>
        </authorList>
    </citation>
    <scope>NUCLEOTIDE SEQUENCE [LARGE SCALE GENOMIC DNA]</scope>
    <source>
        <strain evidence="2">LaAM-08-1</strain>
    </source>
</reference>
<name>A0A0C9XND4_9AGAR</name>
<sequence>MFSTARWLAHGVFENVKNRTHQERELLYTRMRYQEKIGKVLKELCPEGTYANGRRCLYTEYGPWIRAMVTGEDEQERIFERRQRSGRLTRNSGGCYDRCVIVSEDAREGMSSSVFT</sequence>
<dbReference type="AlphaFoldDB" id="A0A0C9XND4"/>